<comment type="caution">
    <text evidence="11">The sequence shown here is derived from an EMBL/GenBank/DDBJ whole genome shotgun (WGS) entry which is preliminary data.</text>
</comment>
<dbReference type="Gene3D" id="3.30.565.10">
    <property type="entry name" value="Histidine kinase-like ATPase, C-terminal domain"/>
    <property type="match status" value="1"/>
</dbReference>
<feature type="domain" description="Histidine kinase" evidence="9">
    <location>
        <begin position="145"/>
        <end position="340"/>
    </location>
</feature>
<dbReference type="Pfam" id="PF08448">
    <property type="entry name" value="PAS_4"/>
    <property type="match status" value="1"/>
</dbReference>
<dbReference type="InterPro" id="IPR036890">
    <property type="entry name" value="HATPase_C_sf"/>
</dbReference>
<dbReference type="SUPFAM" id="SSF55785">
    <property type="entry name" value="PYP-like sensor domain (PAS domain)"/>
    <property type="match status" value="1"/>
</dbReference>
<protein>
    <recommendedName>
        <fullName evidence="2">histidine kinase</fullName>
        <ecNumber evidence="2">2.7.13.3</ecNumber>
    </recommendedName>
</protein>
<dbReference type="PROSITE" id="PS50113">
    <property type="entry name" value="PAC"/>
    <property type="match status" value="1"/>
</dbReference>
<dbReference type="GO" id="GO:0004673">
    <property type="term" value="F:protein histidine kinase activity"/>
    <property type="evidence" value="ECO:0007669"/>
    <property type="project" value="UniProtKB-EC"/>
</dbReference>
<dbReference type="EMBL" id="MFGB01000013">
    <property type="protein sequence ID" value="OGF26834.1"/>
    <property type="molecule type" value="Genomic_DNA"/>
</dbReference>
<evidence type="ECO:0000256" key="2">
    <source>
        <dbReference type="ARBA" id="ARBA00012438"/>
    </source>
</evidence>
<comment type="catalytic activity">
    <reaction evidence="1">
        <text>ATP + protein L-histidine = ADP + protein N-phospho-L-histidine.</text>
        <dbReference type="EC" id="2.7.13.3"/>
    </reaction>
</comment>
<dbReference type="InterPro" id="IPR035965">
    <property type="entry name" value="PAS-like_dom_sf"/>
</dbReference>
<evidence type="ECO:0000256" key="6">
    <source>
        <dbReference type="ARBA" id="ARBA00022777"/>
    </source>
</evidence>
<dbReference type="SUPFAM" id="SSF55874">
    <property type="entry name" value="ATPase domain of HSP90 chaperone/DNA topoisomerase II/histidine kinase"/>
    <property type="match status" value="1"/>
</dbReference>
<evidence type="ECO:0000313" key="12">
    <source>
        <dbReference type="Proteomes" id="UP000178367"/>
    </source>
</evidence>
<evidence type="ECO:0000256" key="5">
    <source>
        <dbReference type="ARBA" id="ARBA00022741"/>
    </source>
</evidence>
<proteinExistence type="predicted"/>
<dbReference type="Pfam" id="PF02518">
    <property type="entry name" value="HATPase_c"/>
    <property type="match status" value="1"/>
</dbReference>
<evidence type="ECO:0000313" key="11">
    <source>
        <dbReference type="EMBL" id="OGF26834.1"/>
    </source>
</evidence>
<organism evidence="11 12">
    <name type="scientific">Candidatus Falkowbacteria bacterium RIFOXYA2_FULL_47_19</name>
    <dbReference type="NCBI Taxonomy" id="1797994"/>
    <lineage>
        <taxon>Bacteria</taxon>
        <taxon>Candidatus Falkowiibacteriota</taxon>
    </lineage>
</organism>
<dbReference type="InterPro" id="IPR005467">
    <property type="entry name" value="His_kinase_dom"/>
</dbReference>
<dbReference type="PROSITE" id="PS50109">
    <property type="entry name" value="HIS_KIN"/>
    <property type="match status" value="1"/>
</dbReference>
<dbReference type="AlphaFoldDB" id="A0A1F5SJI1"/>
<gene>
    <name evidence="11" type="ORF">A2227_06115</name>
</gene>
<dbReference type="Proteomes" id="UP000178367">
    <property type="component" value="Unassembled WGS sequence"/>
</dbReference>
<dbReference type="PANTHER" id="PTHR41523">
    <property type="entry name" value="TWO-COMPONENT SYSTEM SENSOR PROTEIN"/>
    <property type="match status" value="1"/>
</dbReference>
<name>A0A1F5SJI1_9BACT</name>
<keyword evidence="7" id="KW-0067">ATP-binding</keyword>
<dbReference type="InterPro" id="IPR013656">
    <property type="entry name" value="PAS_4"/>
</dbReference>
<keyword evidence="3" id="KW-0597">Phosphoprotein</keyword>
<dbReference type="SMART" id="SM00387">
    <property type="entry name" value="HATPase_c"/>
    <property type="match status" value="1"/>
</dbReference>
<keyword evidence="6" id="KW-0418">Kinase</keyword>
<dbReference type="STRING" id="1797994.A2227_06115"/>
<sequence length="340" mass="38551">MTDNIFILPAMSKEALNNLPFGAYIINKEGQVEFFNSEMVKISGVKEAKEIEGQNIREIPTYKEYGLLEYIEKGLSGESFRIEGIRYVSYIGKKESFRSYYGIPVKNKDGETQKLLCIVEDITENRNNQERIKADLVEKDILLKEIQHRVKNNMQVIYSLLNMQSRNIKDGSARKLIEESKGQIKSILLVHESLYQSPDIGRIDFGEYIKNLIINLFNLFLVDRNLVSFKIDAIKAELNISEAIPCALIINELVTNSLKYAFPDKKRGAINIGLKSADELNYELTVNDNGIGFDKSSVNSANSLGMTLVNTLAQQIYGSIRIISEREKGTKCVIKFPKTI</sequence>
<evidence type="ECO:0000259" key="10">
    <source>
        <dbReference type="PROSITE" id="PS50113"/>
    </source>
</evidence>
<dbReference type="InterPro" id="IPR000700">
    <property type="entry name" value="PAS-assoc_C"/>
</dbReference>
<evidence type="ECO:0000256" key="8">
    <source>
        <dbReference type="ARBA" id="ARBA00023026"/>
    </source>
</evidence>
<reference evidence="11 12" key="1">
    <citation type="journal article" date="2016" name="Nat. Commun.">
        <title>Thousands of microbial genomes shed light on interconnected biogeochemical processes in an aquifer system.</title>
        <authorList>
            <person name="Anantharaman K."/>
            <person name="Brown C.T."/>
            <person name="Hug L.A."/>
            <person name="Sharon I."/>
            <person name="Castelle C.J."/>
            <person name="Probst A.J."/>
            <person name="Thomas B.C."/>
            <person name="Singh A."/>
            <person name="Wilkins M.J."/>
            <person name="Karaoz U."/>
            <person name="Brodie E.L."/>
            <person name="Williams K.H."/>
            <person name="Hubbard S.S."/>
            <person name="Banfield J.F."/>
        </authorList>
    </citation>
    <scope>NUCLEOTIDE SEQUENCE [LARGE SCALE GENOMIC DNA]</scope>
</reference>
<feature type="domain" description="PAC" evidence="10">
    <location>
        <begin position="81"/>
        <end position="134"/>
    </location>
</feature>
<evidence type="ECO:0000259" key="9">
    <source>
        <dbReference type="PROSITE" id="PS50109"/>
    </source>
</evidence>
<dbReference type="Gene3D" id="3.30.450.20">
    <property type="entry name" value="PAS domain"/>
    <property type="match status" value="1"/>
</dbReference>
<dbReference type="InterPro" id="IPR000014">
    <property type="entry name" value="PAS"/>
</dbReference>
<dbReference type="InterPro" id="IPR003594">
    <property type="entry name" value="HATPase_dom"/>
</dbReference>
<dbReference type="PANTHER" id="PTHR41523:SF8">
    <property type="entry name" value="ETHYLENE RESPONSE SENSOR PROTEIN"/>
    <property type="match status" value="1"/>
</dbReference>
<evidence type="ECO:0000256" key="4">
    <source>
        <dbReference type="ARBA" id="ARBA00022679"/>
    </source>
</evidence>
<keyword evidence="4" id="KW-0808">Transferase</keyword>
<keyword evidence="8" id="KW-0843">Virulence</keyword>
<evidence type="ECO:0000256" key="3">
    <source>
        <dbReference type="ARBA" id="ARBA00022553"/>
    </source>
</evidence>
<dbReference type="NCBIfam" id="TIGR00229">
    <property type="entry name" value="sensory_box"/>
    <property type="match status" value="1"/>
</dbReference>
<evidence type="ECO:0000256" key="1">
    <source>
        <dbReference type="ARBA" id="ARBA00000085"/>
    </source>
</evidence>
<dbReference type="EC" id="2.7.13.3" evidence="2"/>
<accession>A0A1F5SJI1</accession>
<dbReference type="Pfam" id="PF07568">
    <property type="entry name" value="HisKA_2"/>
    <property type="match status" value="1"/>
</dbReference>
<evidence type="ECO:0000256" key="7">
    <source>
        <dbReference type="ARBA" id="ARBA00022840"/>
    </source>
</evidence>
<dbReference type="GO" id="GO:0005524">
    <property type="term" value="F:ATP binding"/>
    <property type="evidence" value="ECO:0007669"/>
    <property type="project" value="UniProtKB-KW"/>
</dbReference>
<keyword evidence="5" id="KW-0547">Nucleotide-binding</keyword>
<dbReference type="InterPro" id="IPR011495">
    <property type="entry name" value="Sig_transdc_His_kin_sub2_dim/P"/>
</dbReference>